<dbReference type="PROSITE" id="PS00375">
    <property type="entry name" value="UDPGT"/>
    <property type="match status" value="1"/>
</dbReference>
<reference evidence="7 8" key="1">
    <citation type="journal article" date="2021" name="Hortic Res">
        <title>The domestication of Cucurbita argyrosperma as revealed by the genome of its wild relative.</title>
        <authorList>
            <person name="Barrera-Redondo J."/>
            <person name="Sanchez-de la Vega G."/>
            <person name="Aguirre-Liguori J.A."/>
            <person name="Castellanos-Morales G."/>
            <person name="Gutierrez-Guerrero Y.T."/>
            <person name="Aguirre-Dugua X."/>
            <person name="Aguirre-Planter E."/>
            <person name="Tenaillon M.I."/>
            <person name="Lira-Saade R."/>
            <person name="Eguiarte L.E."/>
        </authorList>
    </citation>
    <scope>NUCLEOTIDE SEQUENCE [LARGE SCALE GENOMIC DNA]</scope>
    <source>
        <strain evidence="7">JBR-2021</strain>
    </source>
</reference>
<dbReference type="Proteomes" id="UP000685013">
    <property type="component" value="Chromosome 6"/>
</dbReference>
<evidence type="ECO:0000256" key="2">
    <source>
        <dbReference type="ARBA" id="ARBA00009995"/>
    </source>
</evidence>
<comment type="pathway">
    <text evidence="1">Secondary metabolite biosynthesis; terpenoid biosynthesis.</text>
</comment>
<dbReference type="FunFam" id="3.40.50.2000:FF:000054">
    <property type="entry name" value="Glycosyltransferase"/>
    <property type="match status" value="1"/>
</dbReference>
<dbReference type="CDD" id="cd03784">
    <property type="entry name" value="GT1_Gtf-like"/>
    <property type="match status" value="1"/>
</dbReference>
<accession>A0AAV6NHV4</accession>
<keyword evidence="4 5" id="KW-0808">Transferase</keyword>
<dbReference type="PANTHER" id="PTHR48046">
    <property type="entry name" value="UDP-GLYCOSYLTRANSFERASE 72E1"/>
    <property type="match status" value="1"/>
</dbReference>
<dbReference type="EMBL" id="JAGKQH010000006">
    <property type="protein sequence ID" value="KAG6597090.1"/>
    <property type="molecule type" value="Genomic_DNA"/>
</dbReference>
<evidence type="ECO:0000256" key="5">
    <source>
        <dbReference type="RuleBase" id="RU003718"/>
    </source>
</evidence>
<evidence type="ECO:0000256" key="1">
    <source>
        <dbReference type="ARBA" id="ARBA00004721"/>
    </source>
</evidence>
<keyword evidence="8" id="KW-1185">Reference proteome</keyword>
<organism evidence="7 8">
    <name type="scientific">Cucurbita argyrosperma subsp. sororia</name>
    <dbReference type="NCBI Taxonomy" id="37648"/>
    <lineage>
        <taxon>Eukaryota</taxon>
        <taxon>Viridiplantae</taxon>
        <taxon>Streptophyta</taxon>
        <taxon>Embryophyta</taxon>
        <taxon>Tracheophyta</taxon>
        <taxon>Spermatophyta</taxon>
        <taxon>Magnoliopsida</taxon>
        <taxon>eudicotyledons</taxon>
        <taxon>Gunneridae</taxon>
        <taxon>Pentapetalae</taxon>
        <taxon>rosids</taxon>
        <taxon>fabids</taxon>
        <taxon>Cucurbitales</taxon>
        <taxon>Cucurbitaceae</taxon>
        <taxon>Cucurbiteae</taxon>
        <taxon>Cucurbita</taxon>
    </lineage>
</organism>
<sequence>MLHSAFPSLTFSISTAMGALHKPSQSHVVMVPSPGIGHLIPLLQFAKRLVSLHALSVTVAIPSDAPPTKTQKALFTNLPSTIQPLFLPLVSFYDLPKHTKIETIIALSVTRSLPFIRDLFKSLIGKTHLVGLIVDHFSTDAFDVAIEFNVPRYLFFPPSAMSLSFAFQLPSLDQIVAGEFRDHPELIPIPGCIPIHGEDLLEPAQDREDDAYKLLLHNCKRYRLADAIFLNSFPELEPEAMKALLKEEAGKPPVYPVGPLVRNDCSENGKRAECLKWLDEQPNGSVLFVSFGSGGTLSSAQIKELALGLEMSEQRFVWVVRKPNNEAANATFFSDQNENEASSFLPEGFMERTKNRGMVVSSWAPQVEVLRHESTGGFLSHCGWNSTLEGVVNGVPLIAWPLYAEQRMNAHMLTEDIKIALRPKKEEESGIVEKEEIAEVVKSLMEGEEGKRIRGKMKNLKNAAERGAGEDGYSSKAVCAMGMKWKKTMMSSQNGYELEEHQDFESSIASWGN</sequence>
<gene>
    <name evidence="7" type="primary">AS</name>
    <name evidence="7" type="ORF">SDJN03_10270</name>
</gene>
<dbReference type="InterPro" id="IPR035595">
    <property type="entry name" value="UDP_glycos_trans_CS"/>
</dbReference>
<evidence type="ECO:0000256" key="4">
    <source>
        <dbReference type="ARBA" id="ARBA00022679"/>
    </source>
</evidence>
<evidence type="ECO:0000256" key="3">
    <source>
        <dbReference type="ARBA" id="ARBA00022676"/>
    </source>
</evidence>
<comment type="caution">
    <text evidence="7">The sequence shown here is derived from an EMBL/GenBank/DDBJ whole genome shotgun (WGS) entry which is preliminary data.</text>
</comment>
<proteinExistence type="inferred from homology"/>
<dbReference type="InterPro" id="IPR002213">
    <property type="entry name" value="UDP_glucos_trans"/>
</dbReference>
<protein>
    <recommendedName>
        <fullName evidence="6">Glycosyltransferase</fullName>
        <ecNumber evidence="6">2.4.1.-</ecNumber>
    </recommendedName>
</protein>
<feature type="non-terminal residue" evidence="7">
    <location>
        <position position="1"/>
    </location>
</feature>
<dbReference type="Pfam" id="PF00201">
    <property type="entry name" value="UDPGT"/>
    <property type="match status" value="1"/>
</dbReference>
<evidence type="ECO:0000256" key="6">
    <source>
        <dbReference type="RuleBase" id="RU362057"/>
    </source>
</evidence>
<dbReference type="FunFam" id="3.40.50.2000:FF:000051">
    <property type="entry name" value="Glycosyltransferase"/>
    <property type="match status" value="1"/>
</dbReference>
<dbReference type="AlphaFoldDB" id="A0AAV6NHV4"/>
<comment type="similarity">
    <text evidence="2 5">Belongs to the UDP-glycosyltransferase family.</text>
</comment>
<evidence type="ECO:0000313" key="7">
    <source>
        <dbReference type="EMBL" id="KAG6597090.1"/>
    </source>
</evidence>
<dbReference type="EC" id="2.4.1.-" evidence="6"/>
<dbReference type="GO" id="GO:0008194">
    <property type="term" value="F:UDP-glycosyltransferase activity"/>
    <property type="evidence" value="ECO:0007669"/>
    <property type="project" value="InterPro"/>
</dbReference>
<name>A0AAV6NHV4_9ROSI</name>
<keyword evidence="3 5" id="KW-0328">Glycosyltransferase</keyword>
<evidence type="ECO:0000313" key="8">
    <source>
        <dbReference type="Proteomes" id="UP000685013"/>
    </source>
</evidence>
<dbReference type="PANTHER" id="PTHR48046:SF6">
    <property type="entry name" value="GLYCOSYLTRANSFERASE"/>
    <property type="match status" value="1"/>
</dbReference>